<keyword evidence="3" id="KW-1185">Reference proteome</keyword>
<gene>
    <name evidence="2" type="ORF">SAMN04488535_1805</name>
</gene>
<keyword evidence="1" id="KW-1133">Transmembrane helix</keyword>
<dbReference type="AlphaFoldDB" id="A0A1G9Q8T7"/>
<feature type="transmembrane region" description="Helical" evidence="1">
    <location>
        <begin position="86"/>
        <end position="108"/>
    </location>
</feature>
<keyword evidence="1" id="KW-0472">Membrane</keyword>
<feature type="transmembrane region" description="Helical" evidence="1">
    <location>
        <begin position="49"/>
        <end position="74"/>
    </location>
</feature>
<evidence type="ECO:0000256" key="1">
    <source>
        <dbReference type="SAM" id="Phobius"/>
    </source>
</evidence>
<dbReference type="EMBL" id="LT629700">
    <property type="protein sequence ID" value="SDM07370.1"/>
    <property type="molecule type" value="Genomic_DNA"/>
</dbReference>
<accession>A0A1G9Q8T7</accession>
<protein>
    <submittedName>
        <fullName evidence="2">Uncharacterized protein</fullName>
    </submittedName>
</protein>
<evidence type="ECO:0000313" key="3">
    <source>
        <dbReference type="Proteomes" id="UP000199350"/>
    </source>
</evidence>
<dbReference type="STRING" id="38302.SAMN04488535_1805"/>
<keyword evidence="1" id="KW-0812">Transmembrane</keyword>
<evidence type="ECO:0000313" key="2">
    <source>
        <dbReference type="EMBL" id="SDM07370.1"/>
    </source>
</evidence>
<name>A0A1G9Q8T7_9CORY</name>
<sequence length="123" mass="13488">MANTHESVADIRSESFPDYQQRIEDAYIEGYDPVSLGAPHSSLNTHSMWIAMGLILASLFGVGLSVWGAAASIWGMGSETNIGQRLLTLGLIEVAVTAIAAFVLMRIGRREFKEYRTRTGRVN</sequence>
<reference evidence="3" key="1">
    <citation type="submission" date="2016-10" db="EMBL/GenBank/DDBJ databases">
        <authorList>
            <person name="Varghese N."/>
            <person name="Submissions S."/>
        </authorList>
    </citation>
    <scope>NUCLEOTIDE SEQUENCE [LARGE SCALE GENOMIC DNA]</scope>
    <source>
        <strain evidence="3">DSM 20632</strain>
    </source>
</reference>
<dbReference type="RefSeq" id="WP_092151396.1">
    <property type="nucleotide sequence ID" value="NZ_LT629700.1"/>
</dbReference>
<dbReference type="Proteomes" id="UP000199350">
    <property type="component" value="Chromosome I"/>
</dbReference>
<organism evidence="2 3">
    <name type="scientific">Corynebacterium mycetoides</name>
    <dbReference type="NCBI Taxonomy" id="38302"/>
    <lineage>
        <taxon>Bacteria</taxon>
        <taxon>Bacillati</taxon>
        <taxon>Actinomycetota</taxon>
        <taxon>Actinomycetes</taxon>
        <taxon>Mycobacteriales</taxon>
        <taxon>Corynebacteriaceae</taxon>
        <taxon>Corynebacterium</taxon>
    </lineage>
</organism>
<dbReference type="OrthoDB" id="4422894at2"/>
<proteinExistence type="predicted"/>